<dbReference type="GO" id="GO:0005765">
    <property type="term" value="C:lysosomal membrane"/>
    <property type="evidence" value="ECO:0007669"/>
    <property type="project" value="TreeGrafter"/>
</dbReference>
<evidence type="ECO:0000256" key="1">
    <source>
        <dbReference type="ARBA" id="ARBA00008613"/>
    </source>
</evidence>
<comment type="similarity">
    <text evidence="1">Belongs to the V-ATPase H subunit family.</text>
</comment>
<dbReference type="SUPFAM" id="SSF48371">
    <property type="entry name" value="ARM repeat"/>
    <property type="match status" value="2"/>
</dbReference>
<evidence type="ECO:0000256" key="3">
    <source>
        <dbReference type="ARBA" id="ARBA00022781"/>
    </source>
</evidence>
<feature type="region of interest" description="Disordered" evidence="6">
    <location>
        <begin position="198"/>
        <end position="230"/>
    </location>
</feature>
<dbReference type="Pfam" id="PF03224">
    <property type="entry name" value="V-ATPase_H_N"/>
    <property type="match status" value="1"/>
</dbReference>
<dbReference type="InterPro" id="IPR011989">
    <property type="entry name" value="ARM-like"/>
</dbReference>
<dbReference type="OrthoDB" id="10263554at2759"/>
<dbReference type="STRING" id="568069.A0A1J1I1Z8"/>
<dbReference type="PANTHER" id="PTHR10698">
    <property type="entry name" value="V-TYPE PROTON ATPASE SUBUNIT H"/>
    <property type="match status" value="1"/>
</dbReference>
<dbReference type="InterPro" id="IPR016024">
    <property type="entry name" value="ARM-type_fold"/>
</dbReference>
<gene>
    <name evidence="8" type="ORF">CLUMA_CG007750</name>
</gene>
<feature type="compositionally biased region" description="Basic residues" evidence="6">
    <location>
        <begin position="202"/>
        <end position="220"/>
    </location>
</feature>
<dbReference type="Proteomes" id="UP000183832">
    <property type="component" value="Unassembled WGS sequence"/>
</dbReference>
<feature type="domain" description="ATPase V1 complex subunit H C-terminal" evidence="7">
    <location>
        <begin position="418"/>
        <end position="533"/>
    </location>
</feature>
<evidence type="ECO:0000256" key="6">
    <source>
        <dbReference type="SAM" id="MobiDB-lite"/>
    </source>
</evidence>
<dbReference type="Gene3D" id="1.25.40.150">
    <property type="entry name" value="V-type ATPase, subunit H, C-terminal domain"/>
    <property type="match status" value="1"/>
</dbReference>
<dbReference type="EMBL" id="CVRI01000038">
    <property type="protein sequence ID" value="CRK94235.1"/>
    <property type="molecule type" value="Genomic_DNA"/>
</dbReference>
<proteinExistence type="inferred from homology"/>
<dbReference type="Gene3D" id="1.25.10.10">
    <property type="entry name" value="Leucine-rich Repeat Variant"/>
    <property type="match status" value="1"/>
</dbReference>
<dbReference type="Pfam" id="PF11698">
    <property type="entry name" value="V-ATPase_H_C"/>
    <property type="match status" value="1"/>
</dbReference>
<keyword evidence="9" id="KW-1185">Reference proteome</keyword>
<sequence>MASSNVDELISSHLDEKIDMIAATSVLQQQASDIRANKINWQSYNQSQMISNEDYQCISALDSDKKSQYLKDQPYQAAKTFLNLLSHVSKDTTIQYLLVMIDDLLTEDRSRVEIFLEYASKRKENVWGPFLSLLNRSDGFIINMSSRILAKLACWGQDQMPKSDLNFYLQWLKDQLTTTAAAYVKEMEELLKHRVHKDKENHHHHHHHHLFHLPGHHHANKDHQSQQQAAAMEKYREVSSAIDEPLNGAQSSSSTSSTLKLTNNEYIQSVGRCLQMMLRVDDYRFAFVSVDGISTLISILSSRVNFQVQYQLVFCLWVLTFNPLLAEKMNKFNVIPILADILSDSAKEKVTRIILAVLRNLIEKPEDAQVAKEHCIAMVQCKVLKQLSILEQRRFDDEDITGDVEFLTEKLQSSVQDLSSFDEYATEIKSGRLEWSPVHKSAKFWRENAQRLNEKNYELLRILIHLLDTSKDPLVLSVASYDIGEYVRHYPRGKHVIEQLNGKQLVMQLLGHDDPNVRYEALLAVQKLMVHNWEYLGKQLEKETEKAPGQSGAAIAAKS</sequence>
<evidence type="ECO:0000313" key="9">
    <source>
        <dbReference type="Proteomes" id="UP000183832"/>
    </source>
</evidence>
<dbReference type="PANTHER" id="PTHR10698:SF0">
    <property type="entry name" value="V-TYPE PROTON ATPASE SUBUNIT H"/>
    <property type="match status" value="1"/>
</dbReference>
<name>A0A1J1I1Z8_9DIPT</name>
<keyword evidence="3" id="KW-0375">Hydrogen ion transport</keyword>
<dbReference type="InterPro" id="IPR000225">
    <property type="entry name" value="Armadillo"/>
</dbReference>
<dbReference type="SMART" id="SM00185">
    <property type="entry name" value="ARM"/>
    <property type="match status" value="3"/>
</dbReference>
<keyword evidence="4" id="KW-0406">Ion transport</keyword>
<dbReference type="GO" id="GO:0046961">
    <property type="term" value="F:proton-transporting ATPase activity, rotational mechanism"/>
    <property type="evidence" value="ECO:0007669"/>
    <property type="project" value="InterPro"/>
</dbReference>
<dbReference type="InterPro" id="IPR004908">
    <property type="entry name" value="ATPase_V1-cplx_hsu"/>
</dbReference>
<keyword evidence="2" id="KW-0813">Transport</keyword>
<protein>
    <submittedName>
        <fullName evidence="8">CLUMA_CG007750, isoform A</fullName>
    </submittedName>
</protein>
<dbReference type="FunFam" id="1.25.40.150:FF:000001">
    <property type="entry name" value="V-type proton ATPase subunit H"/>
    <property type="match status" value="1"/>
</dbReference>
<comment type="function">
    <text evidence="5">Subunit of the V1 complex of vacuolar(H+)-ATPase (V-ATPase), a multisubunit enzyme composed of a peripheral complex (V1) that hydrolyzes ATP and a membrane integral complex (V0) that translocates protons. V-ATPase is responsible for acidifying and maintaining the pH of intracellular compartments and in some cell types, is targeted to the plasma membrane, where it is responsible for acidifying the extracellular environment. Subunit H is essential for V-ATPase activity, but not for the assembly of the complex.</text>
</comment>
<dbReference type="InterPro" id="IPR011987">
    <property type="entry name" value="ATPase_V1-cplx_hsu_C"/>
</dbReference>
<dbReference type="AlphaFoldDB" id="A0A1J1I1Z8"/>
<dbReference type="GO" id="GO:0000221">
    <property type="term" value="C:vacuolar proton-transporting V-type ATPase, V1 domain"/>
    <property type="evidence" value="ECO:0007669"/>
    <property type="project" value="InterPro"/>
</dbReference>
<evidence type="ECO:0000259" key="7">
    <source>
        <dbReference type="Pfam" id="PF11698"/>
    </source>
</evidence>
<dbReference type="InterPro" id="IPR038497">
    <property type="entry name" value="ATPase_V1-cplx_hsu_C_sf"/>
</dbReference>
<organism evidence="8 9">
    <name type="scientific">Clunio marinus</name>
    <dbReference type="NCBI Taxonomy" id="568069"/>
    <lineage>
        <taxon>Eukaryota</taxon>
        <taxon>Metazoa</taxon>
        <taxon>Ecdysozoa</taxon>
        <taxon>Arthropoda</taxon>
        <taxon>Hexapoda</taxon>
        <taxon>Insecta</taxon>
        <taxon>Pterygota</taxon>
        <taxon>Neoptera</taxon>
        <taxon>Endopterygota</taxon>
        <taxon>Diptera</taxon>
        <taxon>Nematocera</taxon>
        <taxon>Chironomoidea</taxon>
        <taxon>Chironomidae</taxon>
        <taxon>Clunio</taxon>
    </lineage>
</organism>
<dbReference type="CDD" id="cd00256">
    <property type="entry name" value="VATPase_H"/>
    <property type="match status" value="1"/>
</dbReference>
<evidence type="ECO:0000256" key="5">
    <source>
        <dbReference type="ARBA" id="ARBA00046225"/>
    </source>
</evidence>
<accession>A0A1J1I1Z8</accession>
<evidence type="ECO:0000313" key="8">
    <source>
        <dbReference type="EMBL" id="CRK94235.1"/>
    </source>
</evidence>
<evidence type="ECO:0000256" key="4">
    <source>
        <dbReference type="ARBA" id="ARBA00023065"/>
    </source>
</evidence>
<reference evidence="8 9" key="1">
    <citation type="submission" date="2015-04" db="EMBL/GenBank/DDBJ databases">
        <authorList>
            <person name="Syromyatnikov M.Y."/>
            <person name="Popov V.N."/>
        </authorList>
    </citation>
    <scope>NUCLEOTIDE SEQUENCE [LARGE SCALE GENOMIC DNA]</scope>
</reference>
<evidence type="ECO:0000256" key="2">
    <source>
        <dbReference type="ARBA" id="ARBA00022448"/>
    </source>
</evidence>